<evidence type="ECO:0000313" key="2">
    <source>
        <dbReference type="EMBL" id="CAE0479607.1"/>
    </source>
</evidence>
<name>A0A7S3VGP9_9STRA</name>
<dbReference type="AlphaFoldDB" id="A0A7S3VGP9"/>
<reference evidence="2" key="1">
    <citation type="submission" date="2021-01" db="EMBL/GenBank/DDBJ databases">
        <authorList>
            <person name="Corre E."/>
            <person name="Pelletier E."/>
            <person name="Niang G."/>
            <person name="Scheremetjew M."/>
            <person name="Finn R."/>
            <person name="Kale V."/>
            <person name="Holt S."/>
            <person name="Cochrane G."/>
            <person name="Meng A."/>
            <person name="Brown T."/>
            <person name="Cohen L."/>
        </authorList>
    </citation>
    <scope>NUCLEOTIDE SEQUENCE</scope>
    <source>
        <strain evidence="2">MM31A-1</strain>
    </source>
</reference>
<protein>
    <submittedName>
        <fullName evidence="2">Uncharacterized protein</fullName>
    </submittedName>
</protein>
<feature type="compositionally biased region" description="Basic and acidic residues" evidence="1">
    <location>
        <begin position="208"/>
        <end position="217"/>
    </location>
</feature>
<feature type="region of interest" description="Disordered" evidence="1">
    <location>
        <begin position="205"/>
        <end position="275"/>
    </location>
</feature>
<feature type="compositionally biased region" description="Acidic residues" evidence="1">
    <location>
        <begin position="242"/>
        <end position="259"/>
    </location>
</feature>
<dbReference type="EMBL" id="HBIO01031912">
    <property type="protein sequence ID" value="CAE0479607.1"/>
    <property type="molecule type" value="Transcribed_RNA"/>
</dbReference>
<accession>A0A7S3VGP9</accession>
<sequence length="305" mass="34113">MSISAASSSSSVSETASTLYPNQNINHPQHRVNSEATCQVSSPPSSMVSFGKILVCKCIDTRYPSPSNHLMPLACKDESEENSPAWLHLAVVFLVSFKLQLLFEHLVCFLSLVADRQLAMTTKKERFSNLGPEKKDPVITPSSSFDQSQIPKKSIINKGISSKKDVLMSTCSERAVKNDANECLEVSLETQQSFPRILTSSSLSQTWSHRDETRRDENEDSSLPNLRYPSKLTLTTIKNSSSEEDADDWGQFTEFDDDSGSNSNPYDMYHTPDDPFQSIHKTMMKKRGGKVSVCKLERLQEGEEE</sequence>
<organism evidence="2">
    <name type="scientific">Chaetoceros debilis</name>
    <dbReference type="NCBI Taxonomy" id="122233"/>
    <lineage>
        <taxon>Eukaryota</taxon>
        <taxon>Sar</taxon>
        <taxon>Stramenopiles</taxon>
        <taxon>Ochrophyta</taxon>
        <taxon>Bacillariophyta</taxon>
        <taxon>Coscinodiscophyceae</taxon>
        <taxon>Chaetocerotophycidae</taxon>
        <taxon>Chaetocerotales</taxon>
        <taxon>Chaetocerotaceae</taxon>
        <taxon>Chaetoceros</taxon>
    </lineage>
</organism>
<proteinExistence type="predicted"/>
<gene>
    <name evidence="2" type="ORF">CDEB00056_LOCUS24461</name>
</gene>
<evidence type="ECO:0000256" key="1">
    <source>
        <dbReference type="SAM" id="MobiDB-lite"/>
    </source>
</evidence>